<evidence type="ECO:0000313" key="3">
    <source>
        <dbReference type="Proteomes" id="UP000027583"/>
    </source>
</evidence>
<keyword evidence="1" id="KW-0812">Transmembrane</keyword>
<feature type="transmembrane region" description="Helical" evidence="1">
    <location>
        <begin position="129"/>
        <end position="145"/>
    </location>
</feature>
<proteinExistence type="predicted"/>
<sequence length="184" mass="18791">MIVLLGLTLLVALAAIGRDARILPLHGTCAATCVSGVGHGAPALAALILLPTLNGAGLIVLRRHVAWRSGEPRERRTAQQAASLAVCGAIALVLLTALAATPGIPVLICIGIILAGLCGAALSAPLLQLVSLLCTLNGLLLLGGYTHSWPLVLGATLVWIGLLSLGGWLMPRLAWHRMDGPGHG</sequence>
<comment type="caution">
    <text evidence="2">The sequence shown here is derived from an EMBL/GenBank/DDBJ whole genome shotgun (WGS) entry which is preliminary data.</text>
</comment>
<accession>A0A060QJQ8</accession>
<dbReference type="Proteomes" id="UP000027583">
    <property type="component" value="Unassembled WGS sequence"/>
</dbReference>
<keyword evidence="1" id="KW-0472">Membrane</keyword>
<evidence type="ECO:0000313" key="2">
    <source>
        <dbReference type="EMBL" id="CDG40953.1"/>
    </source>
</evidence>
<dbReference type="EMBL" id="CBLX010000024">
    <property type="protein sequence ID" value="CDG40953.1"/>
    <property type="molecule type" value="Genomic_DNA"/>
</dbReference>
<organism evidence="2 3">
    <name type="scientific">Asaia bogorensis</name>
    <dbReference type="NCBI Taxonomy" id="91915"/>
    <lineage>
        <taxon>Bacteria</taxon>
        <taxon>Pseudomonadati</taxon>
        <taxon>Pseudomonadota</taxon>
        <taxon>Alphaproteobacteria</taxon>
        <taxon>Acetobacterales</taxon>
        <taxon>Acetobacteraceae</taxon>
        <taxon>Asaia</taxon>
    </lineage>
</organism>
<reference evidence="2 3" key="2">
    <citation type="journal article" date="2014" name="PLoS ONE">
        <title>Evolution of mitochondria reconstructed from the energy metabolism of living bacteria.</title>
        <authorList>
            <person name="Degli Esposti M."/>
            <person name="Chouaia B."/>
            <person name="Comandatore F."/>
            <person name="Crotti E."/>
            <person name="Sassera D."/>
            <person name="Lievens P.M."/>
            <person name="Daffonchio D."/>
            <person name="Bandi C."/>
        </authorList>
    </citation>
    <scope>NUCLEOTIDE SEQUENCE [LARGE SCALE GENOMIC DNA]</scope>
    <source>
        <strain evidence="2 3">SF2.1</strain>
    </source>
</reference>
<feature type="transmembrane region" description="Helical" evidence="1">
    <location>
        <begin position="81"/>
        <end position="98"/>
    </location>
</feature>
<feature type="transmembrane region" description="Helical" evidence="1">
    <location>
        <begin position="41"/>
        <end position="61"/>
    </location>
</feature>
<protein>
    <submittedName>
        <fullName evidence="2">Uncharacterized protein</fullName>
    </submittedName>
</protein>
<keyword evidence="1" id="KW-1133">Transmembrane helix</keyword>
<dbReference type="RefSeq" id="WP_035444446.1">
    <property type="nucleotide sequence ID" value="NZ_CBLX010000024.1"/>
</dbReference>
<dbReference type="AlphaFoldDB" id="A0A060QJQ8"/>
<reference evidence="2 3" key="1">
    <citation type="journal article" date="2014" name="Genome Biol. Evol.">
        <title>Acetic acid bacteria genomes reveal functional traits for adaptation to life in insect guts.</title>
        <authorList>
            <person name="Chouaia B."/>
            <person name="Gaiarsa S."/>
            <person name="Crotti E."/>
            <person name="Comandatore F."/>
            <person name="Degli Esposti M."/>
            <person name="Ricci I."/>
            <person name="Alma A."/>
            <person name="Favia G."/>
            <person name="Bandi C."/>
            <person name="Daffonchio D."/>
        </authorList>
    </citation>
    <scope>NUCLEOTIDE SEQUENCE [LARGE SCALE GENOMIC DNA]</scope>
    <source>
        <strain evidence="2 3">SF2.1</strain>
    </source>
</reference>
<gene>
    <name evidence="2" type="ORF">ASAP_2908</name>
</gene>
<evidence type="ECO:0000256" key="1">
    <source>
        <dbReference type="SAM" id="Phobius"/>
    </source>
</evidence>
<feature type="transmembrane region" description="Helical" evidence="1">
    <location>
        <begin position="151"/>
        <end position="170"/>
    </location>
</feature>
<name>A0A060QJQ8_9PROT</name>